<dbReference type="Proteomes" id="UP000469927">
    <property type="component" value="Unassembled WGS sequence"/>
</dbReference>
<name>A0ABQ6U0X6_9ENTR</name>
<comment type="caution">
    <text evidence="1">The sequence shown here is derived from an EMBL/GenBank/DDBJ whole genome shotgun (WGS) entry which is preliminary data.</text>
</comment>
<dbReference type="EMBL" id="WAGD01000020">
    <property type="protein sequence ID" value="KAB0882384.1"/>
    <property type="molecule type" value="Genomic_DNA"/>
</dbReference>
<keyword evidence="2" id="KW-1185">Reference proteome</keyword>
<reference evidence="1 2" key="1">
    <citation type="submission" date="2019-08" db="EMBL/GenBank/DDBJ databases">
        <title>Prevalence, distribution, and phylogeny of type two toxin-antitoxin genes possessed by Cronobacter species where C. sakazakii homologs follow sequence type lineages.</title>
        <authorList>
            <person name="Finkelstein S."/>
            <person name="Negrete F."/>
            <person name="Jang H."/>
            <person name="Gopinath G.R."/>
            <person name="Tall B.D."/>
        </authorList>
    </citation>
    <scope>NUCLEOTIDE SEQUENCE [LARGE SCALE GENOMIC DNA]</scope>
    <source>
        <strain evidence="1 2">MOD1_GK1257</strain>
    </source>
</reference>
<sequence length="205" mass="23660">MMLKRFTWKENDLYLVQLKEDLFIIAQLLVKPYVAFFDVAVNPSEIDKAQIDLSLMQPMGTCAVLKDFIKKCAVAKINHGIKVTHNLEVPEFFISPDKAQWLYKSDFKDDQLKYNLVHIDPKTGDQGIMGNEIIKADIKNNEPELFDKYELVGYNTGYELLRRLVLSVEKKRWIDPQKSKILSGKDEYALKTLDELFAAGVIKIE</sequence>
<dbReference type="RefSeq" id="WP_131824725.1">
    <property type="nucleotide sequence ID" value="NZ_JADKNN010000012.1"/>
</dbReference>
<proteinExistence type="predicted"/>
<evidence type="ECO:0000313" key="2">
    <source>
        <dbReference type="Proteomes" id="UP000469927"/>
    </source>
</evidence>
<organism evidence="1 2">
    <name type="scientific">Cronobacter muytjensii</name>
    <dbReference type="NCBI Taxonomy" id="413501"/>
    <lineage>
        <taxon>Bacteria</taxon>
        <taxon>Pseudomonadati</taxon>
        <taxon>Pseudomonadota</taxon>
        <taxon>Gammaproteobacteria</taxon>
        <taxon>Enterobacterales</taxon>
        <taxon>Enterobacteriaceae</taxon>
        <taxon>Cronobacter</taxon>
    </lineage>
</organism>
<accession>A0ABQ6U0X6</accession>
<evidence type="ECO:0000313" key="1">
    <source>
        <dbReference type="EMBL" id="KAB0882384.1"/>
    </source>
</evidence>
<protein>
    <submittedName>
        <fullName evidence="1">Uncharacterized protein</fullName>
    </submittedName>
</protein>
<gene>
    <name evidence="1" type="ORF">FZI19_08375</name>
</gene>